<evidence type="ECO:0000256" key="5">
    <source>
        <dbReference type="HAMAP-Rule" id="MF_00340"/>
    </source>
</evidence>
<evidence type="ECO:0000256" key="3">
    <source>
        <dbReference type="ARBA" id="ARBA00023274"/>
    </source>
</evidence>
<dbReference type="InterPro" id="IPR002677">
    <property type="entry name" value="Ribosomal_bL32"/>
</dbReference>
<dbReference type="PANTHER" id="PTHR35534">
    <property type="entry name" value="50S RIBOSOMAL PROTEIN L32"/>
    <property type="match status" value="1"/>
</dbReference>
<name>A0A1F5EM33_9BACT</name>
<dbReference type="PANTHER" id="PTHR35534:SF1">
    <property type="entry name" value="LARGE RIBOSOMAL SUBUNIT PROTEIN BL32"/>
    <property type="match status" value="1"/>
</dbReference>
<comment type="similarity">
    <text evidence="1 5">Belongs to the bacterial ribosomal protein bL32 family.</text>
</comment>
<evidence type="ECO:0000256" key="2">
    <source>
        <dbReference type="ARBA" id="ARBA00022980"/>
    </source>
</evidence>
<dbReference type="SUPFAM" id="SSF57829">
    <property type="entry name" value="Zn-binding ribosomal proteins"/>
    <property type="match status" value="1"/>
</dbReference>
<dbReference type="GO" id="GO:0006412">
    <property type="term" value="P:translation"/>
    <property type="evidence" value="ECO:0007669"/>
    <property type="project" value="UniProtKB-UniRule"/>
</dbReference>
<dbReference type="InterPro" id="IPR044957">
    <property type="entry name" value="Ribosomal_bL32_bact"/>
</dbReference>
<feature type="compositionally biased region" description="Basic and acidic residues" evidence="6">
    <location>
        <begin position="64"/>
        <end position="92"/>
    </location>
</feature>
<organism evidence="7 8">
    <name type="scientific">Candidatus Campbellbacteria bacterium RIFCSPHIGHO2_01_FULL_34_10</name>
    <dbReference type="NCBI Taxonomy" id="1797577"/>
    <lineage>
        <taxon>Bacteria</taxon>
        <taxon>Candidatus Campbelliibacteriota</taxon>
    </lineage>
</organism>
<dbReference type="EMBL" id="MEZZ01000036">
    <property type="protein sequence ID" value="OGD68284.1"/>
    <property type="molecule type" value="Genomic_DNA"/>
</dbReference>
<dbReference type="AlphaFoldDB" id="A0A1F5EM33"/>
<keyword evidence="3 5" id="KW-0687">Ribonucleoprotein</keyword>
<dbReference type="Proteomes" id="UP000186670">
    <property type="component" value="Unassembled WGS sequence"/>
</dbReference>
<feature type="region of interest" description="Disordered" evidence="6">
    <location>
        <begin position="1"/>
        <end position="33"/>
    </location>
</feature>
<protein>
    <recommendedName>
        <fullName evidence="4 5">Large ribosomal subunit protein bL32</fullName>
    </recommendedName>
</protein>
<proteinExistence type="inferred from homology"/>
<evidence type="ECO:0000313" key="7">
    <source>
        <dbReference type="EMBL" id="OGD68284.1"/>
    </source>
</evidence>
<dbReference type="GO" id="GO:0015934">
    <property type="term" value="C:large ribosomal subunit"/>
    <property type="evidence" value="ECO:0007669"/>
    <property type="project" value="InterPro"/>
</dbReference>
<dbReference type="HAMAP" id="MF_00340">
    <property type="entry name" value="Ribosomal_bL32"/>
    <property type="match status" value="1"/>
</dbReference>
<sequence length="102" mass="11718">MSVRMRHTKGHTRNRRSHHALTAPRISSCPDCGASHLRHRVCETCGKYRGKQVVDVVAKIEKKNTRLKDKARKMGIDPGEAKEKEEKKEKKETPKKKTTTKK</sequence>
<dbReference type="InterPro" id="IPR011332">
    <property type="entry name" value="Ribosomal_zn-bd"/>
</dbReference>
<feature type="compositionally biased region" description="Basic residues" evidence="6">
    <location>
        <begin position="1"/>
        <end position="19"/>
    </location>
</feature>
<evidence type="ECO:0000256" key="6">
    <source>
        <dbReference type="SAM" id="MobiDB-lite"/>
    </source>
</evidence>
<reference evidence="7 8" key="1">
    <citation type="journal article" date="2016" name="Nat. Commun.">
        <title>Thousands of microbial genomes shed light on interconnected biogeochemical processes in an aquifer system.</title>
        <authorList>
            <person name="Anantharaman K."/>
            <person name="Brown C.T."/>
            <person name="Hug L.A."/>
            <person name="Sharon I."/>
            <person name="Castelle C.J."/>
            <person name="Probst A.J."/>
            <person name="Thomas B.C."/>
            <person name="Singh A."/>
            <person name="Wilkins M.J."/>
            <person name="Karaoz U."/>
            <person name="Brodie E.L."/>
            <person name="Williams K.H."/>
            <person name="Hubbard S.S."/>
            <person name="Banfield J.F."/>
        </authorList>
    </citation>
    <scope>NUCLEOTIDE SEQUENCE [LARGE SCALE GENOMIC DNA]</scope>
</reference>
<accession>A0A1F5EM33</accession>
<dbReference type="NCBIfam" id="TIGR01031">
    <property type="entry name" value="rpmF_bact"/>
    <property type="match status" value="1"/>
</dbReference>
<dbReference type="Pfam" id="PF01783">
    <property type="entry name" value="Ribosomal_L32p"/>
    <property type="match status" value="1"/>
</dbReference>
<evidence type="ECO:0000256" key="1">
    <source>
        <dbReference type="ARBA" id="ARBA00008560"/>
    </source>
</evidence>
<evidence type="ECO:0000313" key="8">
    <source>
        <dbReference type="Proteomes" id="UP000186670"/>
    </source>
</evidence>
<keyword evidence="2 5" id="KW-0689">Ribosomal protein</keyword>
<feature type="region of interest" description="Disordered" evidence="6">
    <location>
        <begin position="64"/>
        <end position="102"/>
    </location>
</feature>
<comment type="caution">
    <text evidence="7">The sequence shown here is derived from an EMBL/GenBank/DDBJ whole genome shotgun (WGS) entry which is preliminary data.</text>
</comment>
<evidence type="ECO:0000256" key="4">
    <source>
        <dbReference type="ARBA" id="ARBA00035178"/>
    </source>
</evidence>
<feature type="compositionally biased region" description="Basic residues" evidence="6">
    <location>
        <begin position="93"/>
        <end position="102"/>
    </location>
</feature>
<dbReference type="GO" id="GO:0003735">
    <property type="term" value="F:structural constituent of ribosome"/>
    <property type="evidence" value="ECO:0007669"/>
    <property type="project" value="InterPro"/>
</dbReference>
<gene>
    <name evidence="5" type="primary">rpmF</name>
    <name evidence="7" type="ORF">A2811_01180</name>
</gene>